<feature type="compositionally biased region" description="Acidic residues" evidence="1">
    <location>
        <begin position="466"/>
        <end position="475"/>
    </location>
</feature>
<dbReference type="AlphaFoldDB" id="A0A6L2K370"/>
<protein>
    <recommendedName>
        <fullName evidence="3">Reverse transcriptase domain-containing protein</fullName>
    </recommendedName>
</protein>
<reference evidence="2" key="1">
    <citation type="journal article" date="2019" name="Sci. Rep.">
        <title>Draft genome of Tanacetum cinerariifolium, the natural source of mosquito coil.</title>
        <authorList>
            <person name="Yamashiro T."/>
            <person name="Shiraishi A."/>
            <person name="Satake H."/>
            <person name="Nakayama K."/>
        </authorList>
    </citation>
    <scope>NUCLEOTIDE SEQUENCE</scope>
</reference>
<feature type="region of interest" description="Disordered" evidence="1">
    <location>
        <begin position="444"/>
        <end position="475"/>
    </location>
</feature>
<dbReference type="EMBL" id="BKCJ010001574">
    <property type="protein sequence ID" value="GEU42485.1"/>
    <property type="molecule type" value="Genomic_DNA"/>
</dbReference>
<comment type="caution">
    <text evidence="2">The sequence shown here is derived from an EMBL/GenBank/DDBJ whole genome shotgun (WGS) entry which is preliminary data.</text>
</comment>
<sequence length="475" mass="54598">MVKGGLCLHCEFREKNSYNCAPNAYSSVNSNYFPQPQYENYLCNLCGNNSHDGYDCQQQFPFVYDQELSYNQNYDDNYYPYDSPSFPCCDNCGESHETFQCQPNDQNVDVFGSDQIQTLQYPDVHHPSQETSKEVCQAKEDLFKSIQTFLEKFICIPFEEKLKNLFQAWEFFFAIQYSKPENPNELFQELLEDLKELVECDNSTSKDHPIVFNDNEDHFVQNEESLENSSNEIDALNSDQEKEEPSQDSNILQLIREECCVEVCKEQKQKMEDTILELVEICRQKELYCMHDNVEDLIEKSNAKNLLPIPSECKVTSEDESGCDIPAKDDSSPAFTTFSNPFFNNIDDLDSSDNKSLPEENHAEYISRMEMLFTINPRPRPTVNVNTIVESLPTFPIPLEDSDSQREEIDIVTDTNDVLPPSVENDDDSEGEIDVVEELLIDDSIPFPVNKSSDDPSIPRPPLEPPDAEFDLEPN</sequence>
<evidence type="ECO:0000256" key="1">
    <source>
        <dbReference type="SAM" id="MobiDB-lite"/>
    </source>
</evidence>
<proteinExistence type="predicted"/>
<gene>
    <name evidence="2" type="ORF">Tci_014463</name>
</gene>
<name>A0A6L2K370_TANCI</name>
<accession>A0A6L2K370</accession>
<evidence type="ECO:0000313" key="2">
    <source>
        <dbReference type="EMBL" id="GEU42485.1"/>
    </source>
</evidence>
<evidence type="ECO:0008006" key="3">
    <source>
        <dbReference type="Google" id="ProtNLM"/>
    </source>
</evidence>
<organism evidence="2">
    <name type="scientific">Tanacetum cinerariifolium</name>
    <name type="common">Dalmatian daisy</name>
    <name type="synonym">Chrysanthemum cinerariifolium</name>
    <dbReference type="NCBI Taxonomy" id="118510"/>
    <lineage>
        <taxon>Eukaryota</taxon>
        <taxon>Viridiplantae</taxon>
        <taxon>Streptophyta</taxon>
        <taxon>Embryophyta</taxon>
        <taxon>Tracheophyta</taxon>
        <taxon>Spermatophyta</taxon>
        <taxon>Magnoliopsida</taxon>
        <taxon>eudicotyledons</taxon>
        <taxon>Gunneridae</taxon>
        <taxon>Pentapetalae</taxon>
        <taxon>asterids</taxon>
        <taxon>campanulids</taxon>
        <taxon>Asterales</taxon>
        <taxon>Asteraceae</taxon>
        <taxon>Asteroideae</taxon>
        <taxon>Anthemideae</taxon>
        <taxon>Anthemidinae</taxon>
        <taxon>Tanacetum</taxon>
    </lineage>
</organism>